<dbReference type="InterPro" id="IPR012349">
    <property type="entry name" value="Split_barrel_FMN-bd"/>
</dbReference>
<dbReference type="NCBIfam" id="TIGR00026">
    <property type="entry name" value="hi_GC_TIGR00026"/>
    <property type="match status" value="1"/>
</dbReference>
<dbReference type="Proteomes" id="UP001596139">
    <property type="component" value="Unassembled WGS sequence"/>
</dbReference>
<accession>A0ABW1MR04</accession>
<protein>
    <submittedName>
        <fullName evidence="2">Nitroreductase family deazaflavin-dependent oxidoreductase</fullName>
    </submittedName>
</protein>
<dbReference type="EMBL" id="JBHSPX010000007">
    <property type="protein sequence ID" value="MFC6065459.1"/>
    <property type="molecule type" value="Genomic_DNA"/>
</dbReference>
<dbReference type="Gene3D" id="2.30.110.10">
    <property type="entry name" value="Electron Transport, Fmn-binding Protein, Chain A"/>
    <property type="match status" value="1"/>
</dbReference>
<dbReference type="Pfam" id="PF04075">
    <property type="entry name" value="F420H2_quin_red"/>
    <property type="match status" value="1"/>
</dbReference>
<organism evidence="2 3">
    <name type="scientific">Streptomyces ochraceiscleroticus</name>
    <dbReference type="NCBI Taxonomy" id="47761"/>
    <lineage>
        <taxon>Bacteria</taxon>
        <taxon>Bacillati</taxon>
        <taxon>Actinomycetota</taxon>
        <taxon>Actinomycetes</taxon>
        <taxon>Kitasatosporales</taxon>
        <taxon>Streptomycetaceae</taxon>
        <taxon>Streptomyces</taxon>
    </lineage>
</organism>
<dbReference type="InterPro" id="IPR004378">
    <property type="entry name" value="F420H2_quin_Rdtase"/>
</dbReference>
<sequence>MNDAQQPQQLPQPQPHPHPQATPRYLKPGRLGARLNAVVGWLARRGISLAGSADLAVRGRKSGEWRRVPVNPLAFEGAQYLVSARGNGEWVRNLRAAGGGQLRVGRRTRAFTAVEVPPAETPAILRAYLERWGWEVKQYFGEVTARSADDALLAAAPHHPVFRITPTD</sequence>
<comment type="caution">
    <text evidence="2">The sequence shown here is derived from an EMBL/GenBank/DDBJ whole genome shotgun (WGS) entry which is preliminary data.</text>
</comment>
<proteinExistence type="predicted"/>
<evidence type="ECO:0000256" key="1">
    <source>
        <dbReference type="SAM" id="MobiDB-lite"/>
    </source>
</evidence>
<name>A0ABW1MR04_9ACTN</name>
<evidence type="ECO:0000313" key="2">
    <source>
        <dbReference type="EMBL" id="MFC6065459.1"/>
    </source>
</evidence>
<dbReference type="RefSeq" id="WP_037800697.1">
    <property type="nucleotide sequence ID" value="NZ_JBHSPX010000007.1"/>
</dbReference>
<gene>
    <name evidence="2" type="ORF">ACFP4F_23350</name>
</gene>
<keyword evidence="3" id="KW-1185">Reference proteome</keyword>
<evidence type="ECO:0000313" key="3">
    <source>
        <dbReference type="Proteomes" id="UP001596139"/>
    </source>
</evidence>
<feature type="region of interest" description="Disordered" evidence="1">
    <location>
        <begin position="1"/>
        <end position="27"/>
    </location>
</feature>
<reference evidence="3" key="1">
    <citation type="journal article" date="2019" name="Int. J. Syst. Evol. Microbiol.">
        <title>The Global Catalogue of Microorganisms (GCM) 10K type strain sequencing project: providing services to taxonomists for standard genome sequencing and annotation.</title>
        <authorList>
            <consortium name="The Broad Institute Genomics Platform"/>
            <consortium name="The Broad Institute Genome Sequencing Center for Infectious Disease"/>
            <person name="Wu L."/>
            <person name="Ma J."/>
        </authorList>
    </citation>
    <scope>NUCLEOTIDE SEQUENCE [LARGE SCALE GENOMIC DNA]</scope>
    <source>
        <strain evidence="3">CGMCC 1.15180</strain>
    </source>
</reference>
<feature type="compositionally biased region" description="Pro residues" evidence="1">
    <location>
        <begin position="10"/>
        <end position="20"/>
    </location>
</feature>